<accession>A0ABX7PU51</accession>
<gene>
    <name evidence="1" type="ORF">EM20IM_06250</name>
</gene>
<evidence type="ECO:0000313" key="2">
    <source>
        <dbReference type="Proteomes" id="UP000663088"/>
    </source>
</evidence>
<name>A0ABX7PU51_9BACT</name>
<organism evidence="1 2">
    <name type="scientific">Candidatus Methylacidiphilum infernorum</name>
    <dbReference type="NCBI Taxonomy" id="511746"/>
    <lineage>
        <taxon>Bacteria</taxon>
        <taxon>Pseudomonadati</taxon>
        <taxon>Verrucomicrobiota</taxon>
        <taxon>Methylacidiphilae</taxon>
        <taxon>Methylacidiphilales</taxon>
        <taxon>Methylacidiphilaceae</taxon>
        <taxon>Methylacidiphilum (ex Ratnadevi et al. 2023)</taxon>
    </lineage>
</organism>
<protein>
    <submittedName>
        <fullName evidence="1">Uncharacterized protein</fullName>
    </submittedName>
</protein>
<keyword evidence="2" id="KW-1185">Reference proteome</keyword>
<reference evidence="1 2" key="1">
    <citation type="submission" date="2020-12" db="EMBL/GenBank/DDBJ databases">
        <authorList>
            <person name="Awala S.I."/>
            <person name="Gwak J.-H."/>
            <person name="Kim S.-J."/>
            <person name="Rhee S.-K."/>
        </authorList>
    </citation>
    <scope>NUCLEOTIDE SEQUENCE [LARGE SCALE GENOMIC DNA]</scope>
    <source>
        <strain evidence="1 2">IT5</strain>
    </source>
</reference>
<dbReference type="Proteomes" id="UP000663088">
    <property type="component" value="Chromosome"/>
</dbReference>
<dbReference type="RefSeq" id="WP_206844410.1">
    <property type="nucleotide sequence ID" value="NZ_CP065956.1"/>
</dbReference>
<evidence type="ECO:0000313" key="1">
    <source>
        <dbReference type="EMBL" id="QSR86111.1"/>
    </source>
</evidence>
<proteinExistence type="predicted"/>
<sequence length="62" mass="6996">MADLNSMLASLRADVDSTTAGQRTEENLRFADRDKRTDKAREFLCELLVSTTKRDSALLKGY</sequence>
<dbReference type="EMBL" id="CP065956">
    <property type="protein sequence ID" value="QSR86111.1"/>
    <property type="molecule type" value="Genomic_DNA"/>
</dbReference>